<feature type="non-terminal residue" evidence="4">
    <location>
        <position position="573"/>
    </location>
</feature>
<dbReference type="PANTHER" id="PTHR13524">
    <property type="entry name" value="MYOTUBULARIN-RELATED"/>
    <property type="match status" value="1"/>
</dbReference>
<feature type="domain" description="Myotubularin phosphatase" evidence="3">
    <location>
        <begin position="319"/>
        <end position="390"/>
    </location>
</feature>
<dbReference type="PROSITE" id="PS00383">
    <property type="entry name" value="TYR_PHOSPHATASE_1"/>
    <property type="match status" value="1"/>
</dbReference>
<reference evidence="4 5" key="1">
    <citation type="journal article" date="2023" name="Insect Mol. Biol.">
        <title>Genome sequencing provides insights into the evolution of gene families encoding plant cell wall-degrading enzymes in longhorned beetles.</title>
        <authorList>
            <person name="Shin N.R."/>
            <person name="Okamura Y."/>
            <person name="Kirsch R."/>
            <person name="Pauchet Y."/>
        </authorList>
    </citation>
    <scope>NUCLEOTIDE SEQUENCE [LARGE SCALE GENOMIC DNA]</scope>
    <source>
        <strain evidence="4">EAD_L_NR</strain>
    </source>
</reference>
<protein>
    <recommendedName>
        <fullName evidence="3">Myotubularin phosphatase domain-containing protein</fullName>
    </recommendedName>
</protein>
<gene>
    <name evidence="4" type="ORF">NQ315_015027</name>
</gene>
<evidence type="ECO:0000313" key="5">
    <source>
        <dbReference type="Proteomes" id="UP001159042"/>
    </source>
</evidence>
<feature type="compositionally biased region" description="Polar residues" evidence="2">
    <location>
        <begin position="548"/>
        <end position="558"/>
    </location>
</feature>
<evidence type="ECO:0000313" key="4">
    <source>
        <dbReference type="EMBL" id="KAJ8918707.1"/>
    </source>
</evidence>
<feature type="compositionally biased region" description="Acidic residues" evidence="2">
    <location>
        <begin position="179"/>
        <end position="193"/>
    </location>
</feature>
<dbReference type="InterPro" id="IPR010569">
    <property type="entry name" value="Myotubularin-like_Pase_dom"/>
</dbReference>
<keyword evidence="5" id="KW-1185">Reference proteome</keyword>
<comment type="caution">
    <text evidence="4">The sequence shown here is derived from an EMBL/GenBank/DDBJ whole genome shotgun (WGS) entry which is preliminary data.</text>
</comment>
<accession>A0AAV8VWF1</accession>
<sequence length="573" mass="65533">MKTFYISAKCDNENSNLCTMNSVSELDIENLLNYFSQTTYEANKEDNEAKTILERCTKLMEVDYKLLKISNQNGELCPQYPSQLLILESENGINQNVNTGTSSNQPTQRVTDTIYENINLHNIRARMRVGAYSRCRLRFAVPTILYKGKYVCRSSTLSVHGEILGRTIQNMGLPSNSSSDDESEDIENDEPNDWDYMRQVRRQDIKLLRKLNVDTIVDLMVEKYKVKYFLYVSSSEKVETRRYSSFNLISMPYPGCEFFKNFRDNSFEGKHLIFDWSNPQCDAHISIPNNCNVEHLNIEWDDYKQWDLILITQNYIKYLLKYLQENTSGILIHCISGWDRTPLFISLIRLSLWADGLIHQGLNEYQILYLTIAYDWFLFGHNLKDRLSKAEVIFFFCFYILKDLTDDEFSIVPDRLKHKKHTEKATENVANKTEDEPMDDVFLENDHLTGSNANANGTCPNTTNDDDLNGNPPIPATSVDVCDTFPEVPSLCIRCTSPVNIPGQLRRTESTSSTTSLHSNTSNSGVGSWQYVSETGSLKNEVTFSSLNDSSFAQTPNPTIAGKGDQQEAEISK</sequence>
<evidence type="ECO:0000256" key="1">
    <source>
        <dbReference type="ARBA" id="ARBA00007471"/>
    </source>
</evidence>
<comment type="similarity">
    <text evidence="1">Belongs to the protein-tyrosine phosphatase family. Non-receptor class myotubularin subfamily.</text>
</comment>
<dbReference type="InterPro" id="IPR039802">
    <property type="entry name" value="MTMR14"/>
</dbReference>
<dbReference type="PANTHER" id="PTHR13524:SF2">
    <property type="entry name" value="MYOTUBULARIN-RELATED PROTEIN 14"/>
    <property type="match status" value="1"/>
</dbReference>
<evidence type="ECO:0000256" key="2">
    <source>
        <dbReference type="SAM" id="MobiDB-lite"/>
    </source>
</evidence>
<feature type="region of interest" description="Disordered" evidence="2">
    <location>
        <begin position="502"/>
        <end position="527"/>
    </location>
</feature>
<feature type="compositionally biased region" description="Low complexity" evidence="2">
    <location>
        <begin position="510"/>
        <end position="524"/>
    </location>
</feature>
<dbReference type="AlphaFoldDB" id="A0AAV8VWF1"/>
<dbReference type="InterPro" id="IPR029021">
    <property type="entry name" value="Prot-tyrosine_phosphatase-like"/>
</dbReference>
<dbReference type="SUPFAM" id="SSF52799">
    <property type="entry name" value="(Phosphotyrosine protein) phosphatases II"/>
    <property type="match status" value="1"/>
</dbReference>
<evidence type="ECO:0000259" key="3">
    <source>
        <dbReference type="Pfam" id="PF06602"/>
    </source>
</evidence>
<proteinExistence type="inferred from homology"/>
<dbReference type="EMBL" id="JANEYG010000023">
    <property type="protein sequence ID" value="KAJ8918707.1"/>
    <property type="molecule type" value="Genomic_DNA"/>
</dbReference>
<organism evidence="4 5">
    <name type="scientific">Exocentrus adspersus</name>
    <dbReference type="NCBI Taxonomy" id="1586481"/>
    <lineage>
        <taxon>Eukaryota</taxon>
        <taxon>Metazoa</taxon>
        <taxon>Ecdysozoa</taxon>
        <taxon>Arthropoda</taxon>
        <taxon>Hexapoda</taxon>
        <taxon>Insecta</taxon>
        <taxon>Pterygota</taxon>
        <taxon>Neoptera</taxon>
        <taxon>Endopterygota</taxon>
        <taxon>Coleoptera</taxon>
        <taxon>Polyphaga</taxon>
        <taxon>Cucujiformia</taxon>
        <taxon>Chrysomeloidea</taxon>
        <taxon>Cerambycidae</taxon>
        <taxon>Lamiinae</taxon>
        <taxon>Acanthocinini</taxon>
        <taxon>Exocentrus</taxon>
    </lineage>
</organism>
<dbReference type="Gene3D" id="3.90.190.10">
    <property type="entry name" value="Protein tyrosine phosphatase superfamily"/>
    <property type="match status" value="1"/>
</dbReference>
<dbReference type="Pfam" id="PF06602">
    <property type="entry name" value="Myotub-related"/>
    <property type="match status" value="1"/>
</dbReference>
<feature type="region of interest" description="Disordered" evidence="2">
    <location>
        <begin position="548"/>
        <end position="573"/>
    </location>
</feature>
<dbReference type="GO" id="GO:0004438">
    <property type="term" value="F:phosphatidylinositol-3-phosphate phosphatase activity"/>
    <property type="evidence" value="ECO:0007669"/>
    <property type="project" value="InterPro"/>
</dbReference>
<dbReference type="InterPro" id="IPR016130">
    <property type="entry name" value="Tyr_Pase_AS"/>
</dbReference>
<name>A0AAV8VWF1_9CUCU</name>
<dbReference type="Proteomes" id="UP001159042">
    <property type="component" value="Unassembled WGS sequence"/>
</dbReference>
<feature type="region of interest" description="Disordered" evidence="2">
    <location>
        <begin position="170"/>
        <end position="193"/>
    </location>
</feature>